<name>A0A4P8L633_9BACT</name>
<dbReference type="Proteomes" id="UP000298602">
    <property type="component" value="Chromosome"/>
</dbReference>
<reference evidence="1 2" key="2">
    <citation type="submission" date="2019-05" db="EMBL/GenBank/DDBJ databases">
        <authorList>
            <person name="Suflita J.M."/>
            <person name="Marks C.R."/>
        </authorList>
    </citation>
    <scope>NUCLEOTIDE SEQUENCE [LARGE SCALE GENOMIC DNA]</scope>
    <source>
        <strain evidence="1 2">ALDC</strain>
    </source>
</reference>
<dbReference type="KEGG" id="dax:FDQ92_10500"/>
<evidence type="ECO:0000313" key="2">
    <source>
        <dbReference type="Proteomes" id="UP000298602"/>
    </source>
</evidence>
<evidence type="ECO:0000313" key="1">
    <source>
        <dbReference type="EMBL" id="QCQ22555.1"/>
    </source>
</evidence>
<dbReference type="RefSeq" id="WP_137424828.1">
    <property type="nucleotide sequence ID" value="NZ_CP040098.1"/>
</dbReference>
<proteinExistence type="predicted"/>
<reference evidence="1 2" key="1">
    <citation type="submission" date="2019-05" db="EMBL/GenBank/DDBJ databases">
        <title>The Complete Genome Sequence of the n-alkane-degrading Desulfoglaeba alkanexedens ALDC reveals multiple alkylsuccinate synthase gene clusters.</title>
        <authorList>
            <person name="Callaghan A.V."/>
            <person name="Davidova I.A."/>
            <person name="Duncan K.E."/>
            <person name="Morris B."/>
            <person name="McInerney M.J."/>
        </authorList>
    </citation>
    <scope>NUCLEOTIDE SEQUENCE [LARGE SCALE GENOMIC DNA]</scope>
    <source>
        <strain evidence="1 2">ALDC</strain>
    </source>
</reference>
<sequence>MDDGAGAWSWLEAQDMARAAARQQPGTRSHGRLLLTGATLVSAVDRFSRKERSAFGFGAL</sequence>
<organism evidence="1 2">
    <name type="scientific">Desulfoglaeba alkanexedens ALDC</name>
    <dbReference type="NCBI Taxonomy" id="980445"/>
    <lineage>
        <taxon>Bacteria</taxon>
        <taxon>Pseudomonadati</taxon>
        <taxon>Thermodesulfobacteriota</taxon>
        <taxon>Syntrophobacteria</taxon>
        <taxon>Syntrophobacterales</taxon>
        <taxon>Syntrophobacteraceae</taxon>
        <taxon>Desulfoglaeba</taxon>
    </lineage>
</organism>
<accession>A0A4P8L633</accession>
<dbReference type="AlphaFoldDB" id="A0A4P8L633"/>
<keyword evidence="2" id="KW-1185">Reference proteome</keyword>
<gene>
    <name evidence="1" type="ORF">FDQ92_10500</name>
</gene>
<dbReference type="EMBL" id="CP040098">
    <property type="protein sequence ID" value="QCQ22555.1"/>
    <property type="molecule type" value="Genomic_DNA"/>
</dbReference>
<protein>
    <submittedName>
        <fullName evidence="1">Uncharacterized protein</fullName>
    </submittedName>
</protein>